<accession>A0A4U7KKL6</accession>
<name>A0A4U7KKL6_9BASI</name>
<comment type="caution">
    <text evidence="4">The sequence shown here is derived from an EMBL/GenBank/DDBJ whole genome shotgun (WGS) entry which is preliminary data.</text>
</comment>
<dbReference type="Gene3D" id="2.60.120.200">
    <property type="match status" value="1"/>
</dbReference>
<keyword evidence="5" id="KW-1185">Reference proteome</keyword>
<feature type="transmembrane region" description="Helical" evidence="2">
    <location>
        <begin position="38"/>
        <end position="59"/>
    </location>
</feature>
<dbReference type="GO" id="GO:0005975">
    <property type="term" value="P:carbohydrate metabolic process"/>
    <property type="evidence" value="ECO:0007669"/>
    <property type="project" value="InterPro"/>
</dbReference>
<organism evidence="4 5">
    <name type="scientific">Sporisorium graminicola</name>
    <dbReference type="NCBI Taxonomy" id="280036"/>
    <lineage>
        <taxon>Eukaryota</taxon>
        <taxon>Fungi</taxon>
        <taxon>Dikarya</taxon>
        <taxon>Basidiomycota</taxon>
        <taxon>Ustilaginomycotina</taxon>
        <taxon>Ustilaginomycetes</taxon>
        <taxon>Ustilaginales</taxon>
        <taxon>Ustilaginaceae</taxon>
        <taxon>Sporisorium</taxon>
    </lineage>
</organism>
<keyword evidence="2" id="KW-0812">Transmembrane</keyword>
<reference evidence="4 5" key="1">
    <citation type="submission" date="2019-05" db="EMBL/GenBank/DDBJ databases">
        <title>Sporisorium graminicola CBS 10092 draft sequencing and annotation.</title>
        <authorList>
            <person name="Solano-Gonzalez S."/>
            <person name="Caddick M.X."/>
            <person name="Darby A."/>
        </authorList>
    </citation>
    <scope>NUCLEOTIDE SEQUENCE [LARGE SCALE GENOMIC DNA]</scope>
    <source>
        <strain evidence="4 5">CBS 10092</strain>
    </source>
</reference>
<dbReference type="PROSITE" id="PS51762">
    <property type="entry name" value="GH16_2"/>
    <property type="match status" value="1"/>
</dbReference>
<evidence type="ECO:0000313" key="4">
    <source>
        <dbReference type="EMBL" id="TKY84695.1"/>
    </source>
</evidence>
<evidence type="ECO:0000256" key="1">
    <source>
        <dbReference type="ARBA" id="ARBA00006865"/>
    </source>
</evidence>
<dbReference type="GO" id="GO:0004553">
    <property type="term" value="F:hydrolase activity, hydrolyzing O-glycosyl compounds"/>
    <property type="evidence" value="ECO:0007669"/>
    <property type="project" value="InterPro"/>
</dbReference>
<proteinExistence type="inferred from homology"/>
<dbReference type="AlphaFoldDB" id="A0A4U7KKL6"/>
<dbReference type="GeneID" id="40729492"/>
<keyword evidence="2" id="KW-0472">Membrane</keyword>
<dbReference type="PANTHER" id="PTHR10963:SF55">
    <property type="entry name" value="GLYCOSIDE HYDROLASE FAMILY 16 PROTEIN"/>
    <property type="match status" value="1"/>
</dbReference>
<dbReference type="InterPro" id="IPR000757">
    <property type="entry name" value="Beta-glucanase-like"/>
</dbReference>
<dbReference type="Proteomes" id="UP000306050">
    <property type="component" value="Chromosome SGRAM_9"/>
</dbReference>
<dbReference type="Pfam" id="PF00722">
    <property type="entry name" value="Glyco_hydro_16"/>
    <property type="match status" value="1"/>
</dbReference>
<evidence type="ECO:0000259" key="3">
    <source>
        <dbReference type="PROSITE" id="PS51762"/>
    </source>
</evidence>
<dbReference type="PANTHER" id="PTHR10963">
    <property type="entry name" value="GLYCOSYL HYDROLASE-RELATED"/>
    <property type="match status" value="1"/>
</dbReference>
<gene>
    <name evidence="4" type="ORF">EX895_006597</name>
</gene>
<sequence>MVSPNMEKLGPNSAAALERLAWLNSKEAKSITSKNRRVVLVGVMLGIAAMIAVILDGVLRVEKQDKLCLVLDDDFSKGFNKSTWSHEIQLGGYGTGAFDWTTDSEANTYVEDGKLYLVPTLTVENFWPPYFNTDGFKLNLAASGNCTGTDEKDCATGNSFTDGRMINPVQSSRITTKNSVSIRYGRVEVRAKLPTGNWLWPAIWMMPRDSVYGTWPASGEIDLMESSGNMPRHRMDQRSTASVQSSYHFGPDWRSNAGGKHTGYQFRWRDYFNQGYHNYVLEWNEKRMRVYVDDPRTTISYFEFPKQPMWDYGKFADIHLDPPITNPWIRSASPNVAPFDQHFYLILNVAVGGKYFGGTDDVVWNGESAYPATTFWNNIKKWYPSWATDPKDRGMAVDRVRMWQKC</sequence>
<protein>
    <recommendedName>
        <fullName evidence="3">GH16 domain-containing protein</fullName>
    </recommendedName>
</protein>
<evidence type="ECO:0000313" key="5">
    <source>
        <dbReference type="Proteomes" id="UP000306050"/>
    </source>
</evidence>
<feature type="domain" description="GH16" evidence="3">
    <location>
        <begin position="64"/>
        <end position="406"/>
    </location>
</feature>
<dbReference type="OrthoDB" id="4781at2759"/>
<evidence type="ECO:0000256" key="2">
    <source>
        <dbReference type="SAM" id="Phobius"/>
    </source>
</evidence>
<dbReference type="EMBL" id="SRRM01000022">
    <property type="protein sequence ID" value="TKY84695.1"/>
    <property type="molecule type" value="Genomic_DNA"/>
</dbReference>
<keyword evidence="2" id="KW-1133">Transmembrane helix</keyword>
<dbReference type="RefSeq" id="XP_029736680.1">
    <property type="nucleotide sequence ID" value="XM_029887188.1"/>
</dbReference>
<dbReference type="InterPro" id="IPR050546">
    <property type="entry name" value="Glycosyl_Hydrlase_16"/>
</dbReference>
<comment type="similarity">
    <text evidence="1">Belongs to the glycosyl hydrolase 16 family.</text>
</comment>
<dbReference type="InterPro" id="IPR013320">
    <property type="entry name" value="ConA-like_dom_sf"/>
</dbReference>
<dbReference type="SUPFAM" id="SSF49899">
    <property type="entry name" value="Concanavalin A-like lectins/glucanases"/>
    <property type="match status" value="1"/>
</dbReference>
<dbReference type="KEGG" id="sgra:EX895_006597"/>